<dbReference type="Pfam" id="PF00561">
    <property type="entry name" value="Abhydrolase_1"/>
    <property type="match status" value="1"/>
</dbReference>
<evidence type="ECO:0000313" key="4">
    <source>
        <dbReference type="Proteomes" id="UP000095594"/>
    </source>
</evidence>
<dbReference type="RefSeq" id="WP_055264286.1">
    <property type="nucleotide sequence ID" value="NZ_CABIXQ010000004.1"/>
</dbReference>
<dbReference type="SUPFAM" id="SSF53474">
    <property type="entry name" value="alpha/beta-Hydrolases"/>
    <property type="match status" value="1"/>
</dbReference>
<reference evidence="3 4" key="1">
    <citation type="submission" date="2015-09" db="EMBL/GenBank/DDBJ databases">
        <authorList>
            <consortium name="Pathogen Informatics"/>
        </authorList>
    </citation>
    <scope>NUCLEOTIDE SEQUENCE [LARGE SCALE GENOMIC DNA]</scope>
    <source>
        <strain evidence="3 4">2789STDY5834856</strain>
    </source>
</reference>
<keyword evidence="1" id="KW-0472">Membrane</keyword>
<feature type="transmembrane region" description="Helical" evidence="1">
    <location>
        <begin position="6"/>
        <end position="23"/>
    </location>
</feature>
<dbReference type="PANTHER" id="PTHR43358">
    <property type="entry name" value="ALPHA/BETA-HYDROLASE"/>
    <property type="match status" value="1"/>
</dbReference>
<name>A0A174BUK2_9CLOT</name>
<sequence>MIWISIIIILILVVLSLGVNIGLKETVMSKRKESRQMLEELWSRFGTDYRNYQNIPVEEVIIKSYDGLKLKGYFHRVYKDSKKVVIMNHGYTANHYIDYQFTDIFFEEGYNVLLIDMRSHGESEGKVASYGYNESKDIGSWVRWIKDKIGEDAYIGLHGQSMGAATVMLYGATHPNDIKFVIEDCGFTSAREAIKFQFRKVKIPFWPLYDLIRVKVKRKYKFDFNNISPEDAIVNSDIPVLFIHGDNDKVVPTWMGEALYNEKNGEMDRLYLVQGAGHMEAYSKDKEKYKQVVKEFLDNIK</sequence>
<evidence type="ECO:0000256" key="1">
    <source>
        <dbReference type="SAM" id="Phobius"/>
    </source>
</evidence>
<gene>
    <name evidence="3" type="ORF">ERS852471_00870</name>
</gene>
<dbReference type="OrthoDB" id="9776685at2"/>
<protein>
    <submittedName>
        <fullName evidence="3">Alpha/beta hydrolase</fullName>
    </submittedName>
</protein>
<evidence type="ECO:0000259" key="2">
    <source>
        <dbReference type="Pfam" id="PF00561"/>
    </source>
</evidence>
<dbReference type="InterPro" id="IPR029058">
    <property type="entry name" value="AB_hydrolase_fold"/>
</dbReference>
<dbReference type="EMBL" id="CYZX01000004">
    <property type="protein sequence ID" value="CUO04307.1"/>
    <property type="molecule type" value="Genomic_DNA"/>
</dbReference>
<evidence type="ECO:0000313" key="3">
    <source>
        <dbReference type="EMBL" id="CUO04307.1"/>
    </source>
</evidence>
<dbReference type="GO" id="GO:0016787">
    <property type="term" value="F:hydrolase activity"/>
    <property type="evidence" value="ECO:0007669"/>
    <property type="project" value="UniProtKB-KW"/>
</dbReference>
<keyword evidence="1" id="KW-0812">Transmembrane</keyword>
<dbReference type="AlphaFoldDB" id="A0A174BUK2"/>
<dbReference type="InterPro" id="IPR052920">
    <property type="entry name" value="DNA-binding_regulatory"/>
</dbReference>
<dbReference type="Proteomes" id="UP000095594">
    <property type="component" value="Unassembled WGS sequence"/>
</dbReference>
<feature type="domain" description="AB hydrolase-1" evidence="2">
    <location>
        <begin position="84"/>
        <end position="192"/>
    </location>
</feature>
<organism evidence="3 4">
    <name type="scientific">Clostridium disporicum</name>
    <dbReference type="NCBI Taxonomy" id="84024"/>
    <lineage>
        <taxon>Bacteria</taxon>
        <taxon>Bacillati</taxon>
        <taxon>Bacillota</taxon>
        <taxon>Clostridia</taxon>
        <taxon>Eubacteriales</taxon>
        <taxon>Clostridiaceae</taxon>
        <taxon>Clostridium</taxon>
    </lineage>
</organism>
<proteinExistence type="predicted"/>
<keyword evidence="1" id="KW-1133">Transmembrane helix</keyword>
<dbReference type="InterPro" id="IPR000073">
    <property type="entry name" value="AB_hydrolase_1"/>
</dbReference>
<dbReference type="Gene3D" id="3.40.50.1820">
    <property type="entry name" value="alpha/beta hydrolase"/>
    <property type="match status" value="1"/>
</dbReference>
<keyword evidence="3" id="KW-0378">Hydrolase</keyword>
<dbReference type="PANTHER" id="PTHR43358:SF4">
    <property type="entry name" value="ALPHA_BETA HYDROLASE FOLD-1 DOMAIN-CONTAINING PROTEIN"/>
    <property type="match status" value="1"/>
</dbReference>
<accession>A0A174BUK2</accession>